<proteinExistence type="inferred from homology"/>
<feature type="transmembrane region" description="Helical" evidence="8">
    <location>
        <begin position="311"/>
        <end position="328"/>
    </location>
</feature>
<comment type="subcellular location">
    <subcellularLocation>
        <location evidence="1">Cell membrane</location>
        <topology evidence="1">Multi-pass membrane protein</topology>
    </subcellularLocation>
</comment>
<evidence type="ECO:0000256" key="5">
    <source>
        <dbReference type="ARBA" id="ARBA00022692"/>
    </source>
</evidence>
<feature type="transmembrane region" description="Helical" evidence="8">
    <location>
        <begin position="191"/>
        <end position="213"/>
    </location>
</feature>
<dbReference type="eggNOG" id="COG0609">
    <property type="taxonomic scope" value="Bacteria"/>
</dbReference>
<dbReference type="Proteomes" id="UP000030993">
    <property type="component" value="Unassembled WGS sequence"/>
</dbReference>
<keyword evidence="3" id="KW-0813">Transport</keyword>
<evidence type="ECO:0000256" key="7">
    <source>
        <dbReference type="ARBA" id="ARBA00023136"/>
    </source>
</evidence>
<dbReference type="CDD" id="cd06550">
    <property type="entry name" value="TM_ABC_iron-siderophores_like"/>
    <property type="match status" value="1"/>
</dbReference>
<comment type="similarity">
    <text evidence="2">Belongs to the binding-protein-dependent transport system permease family. FecCD subfamily.</text>
</comment>
<gene>
    <name evidence="9" type="ORF">NZ47_07810</name>
</gene>
<feature type="transmembrane region" description="Helical" evidence="8">
    <location>
        <begin position="151"/>
        <end position="171"/>
    </location>
</feature>
<dbReference type="PANTHER" id="PTHR30472">
    <property type="entry name" value="FERRIC ENTEROBACTIN TRANSPORT SYSTEM PERMEASE PROTEIN"/>
    <property type="match status" value="1"/>
</dbReference>
<feature type="transmembrane region" description="Helical" evidence="8">
    <location>
        <begin position="242"/>
        <end position="266"/>
    </location>
</feature>
<keyword evidence="5 8" id="KW-0812">Transmembrane</keyword>
<evidence type="ECO:0000256" key="1">
    <source>
        <dbReference type="ARBA" id="ARBA00004651"/>
    </source>
</evidence>
<evidence type="ECO:0000256" key="2">
    <source>
        <dbReference type="ARBA" id="ARBA00007935"/>
    </source>
</evidence>
<dbReference type="GO" id="GO:0022857">
    <property type="term" value="F:transmembrane transporter activity"/>
    <property type="evidence" value="ECO:0007669"/>
    <property type="project" value="InterPro"/>
</dbReference>
<comment type="caution">
    <text evidence="9">The sequence shown here is derived from an EMBL/GenBank/DDBJ whole genome shotgun (WGS) entry which is preliminary data.</text>
</comment>
<evidence type="ECO:0000256" key="3">
    <source>
        <dbReference type="ARBA" id="ARBA00022448"/>
    </source>
</evidence>
<sequence>MRKSVFGIAAILLVLLCITLLLSLGAGSVMIPSDVVWQQVITGFTGENVQVSRILFDIRLPRSLFAAMAGASLGLTGLLMQTISQNDLADPYILGVSSGAGAGAVICIVTGLSTMLLGYGVYIGAFVGAALATASVLLLSGRNDNPLRLVLMGIGVSAIFSALTMFAIYAAKDEAQVRSAMFWLLGSLTGIQWKVVPVMMISLTVLILFCWLYRHELDIMLLGSEEARSLGMSYQRLQRMSVIMASVSAAVVTSIAGVIGFVGLIVPHMARRIGRPDHASMLWVTVLLGALVMVVADALARSLFRPEELPIGILTSFLGAPVFLWIIWRQYAR</sequence>
<organism evidence="9 10">
    <name type="scientific">Anaerovibrio lipolyticus</name>
    <dbReference type="NCBI Taxonomy" id="82374"/>
    <lineage>
        <taxon>Bacteria</taxon>
        <taxon>Bacillati</taxon>
        <taxon>Bacillota</taxon>
        <taxon>Negativicutes</taxon>
        <taxon>Selenomonadales</taxon>
        <taxon>Selenomonadaceae</taxon>
        <taxon>Anaerovibrio</taxon>
    </lineage>
</organism>
<protein>
    <submittedName>
        <fullName evidence="9">ABC transporter</fullName>
    </submittedName>
</protein>
<dbReference type="SUPFAM" id="SSF81345">
    <property type="entry name" value="ABC transporter involved in vitamin B12 uptake, BtuC"/>
    <property type="match status" value="1"/>
</dbReference>
<name>A0A0B2JUA6_9FIRM</name>
<evidence type="ECO:0000256" key="6">
    <source>
        <dbReference type="ARBA" id="ARBA00022989"/>
    </source>
</evidence>
<evidence type="ECO:0000313" key="10">
    <source>
        <dbReference type="Proteomes" id="UP000030993"/>
    </source>
</evidence>
<keyword evidence="4" id="KW-1003">Cell membrane</keyword>
<dbReference type="FunFam" id="1.10.3470.10:FF:000001">
    <property type="entry name" value="Vitamin B12 ABC transporter permease BtuC"/>
    <property type="match status" value="1"/>
</dbReference>
<keyword evidence="10" id="KW-1185">Reference proteome</keyword>
<feature type="transmembrane region" description="Helical" evidence="8">
    <location>
        <begin position="278"/>
        <end position="299"/>
    </location>
</feature>
<evidence type="ECO:0000256" key="8">
    <source>
        <dbReference type="SAM" id="Phobius"/>
    </source>
</evidence>
<dbReference type="Pfam" id="PF01032">
    <property type="entry name" value="FecCD"/>
    <property type="match status" value="1"/>
</dbReference>
<dbReference type="EMBL" id="JSCE01000159">
    <property type="protein sequence ID" value="KHM51930.1"/>
    <property type="molecule type" value="Genomic_DNA"/>
</dbReference>
<dbReference type="GO" id="GO:0005886">
    <property type="term" value="C:plasma membrane"/>
    <property type="evidence" value="ECO:0007669"/>
    <property type="project" value="UniProtKB-SubCell"/>
</dbReference>
<feature type="transmembrane region" description="Helical" evidence="8">
    <location>
        <begin position="119"/>
        <end position="139"/>
    </location>
</feature>
<dbReference type="GO" id="GO:0033214">
    <property type="term" value="P:siderophore-iron import into cell"/>
    <property type="evidence" value="ECO:0007669"/>
    <property type="project" value="TreeGrafter"/>
</dbReference>
<feature type="transmembrane region" description="Helical" evidence="8">
    <location>
        <begin position="62"/>
        <end position="80"/>
    </location>
</feature>
<evidence type="ECO:0000313" key="9">
    <source>
        <dbReference type="EMBL" id="KHM51930.1"/>
    </source>
</evidence>
<dbReference type="AlphaFoldDB" id="A0A0B2JUA6"/>
<evidence type="ECO:0000256" key="4">
    <source>
        <dbReference type="ARBA" id="ARBA00022475"/>
    </source>
</evidence>
<keyword evidence="7 8" id="KW-0472">Membrane</keyword>
<dbReference type="RefSeq" id="WP_039208778.1">
    <property type="nucleotide sequence ID" value="NZ_JSCE01000159.1"/>
</dbReference>
<accession>A0A0B2JUA6</accession>
<dbReference type="InterPro" id="IPR000522">
    <property type="entry name" value="ABC_transptr_permease_BtuC"/>
</dbReference>
<dbReference type="PANTHER" id="PTHR30472:SF25">
    <property type="entry name" value="ABC TRANSPORTER PERMEASE PROTEIN MJ0876-RELATED"/>
    <property type="match status" value="1"/>
</dbReference>
<dbReference type="InterPro" id="IPR037294">
    <property type="entry name" value="ABC_BtuC-like"/>
</dbReference>
<keyword evidence="6 8" id="KW-1133">Transmembrane helix</keyword>
<dbReference type="STRING" id="82374.NZ47_07810"/>
<dbReference type="Gene3D" id="1.10.3470.10">
    <property type="entry name" value="ABC transporter involved in vitamin B12 uptake, BtuC"/>
    <property type="match status" value="1"/>
</dbReference>
<feature type="transmembrane region" description="Helical" evidence="8">
    <location>
        <begin position="92"/>
        <end position="113"/>
    </location>
</feature>
<reference evidence="9 10" key="1">
    <citation type="journal article" date="2013" name="PLoS ONE">
        <title>Identification and characterization of three novel lipases belonging to families II and V from Anaerovibrio lipolyticus 5ST.</title>
        <authorList>
            <person name="Prive F."/>
            <person name="Kaderbhai N.N."/>
            <person name="Girdwood S."/>
            <person name="Worgan H.J."/>
            <person name="Pinloche E."/>
            <person name="Scollan N.D."/>
            <person name="Huws S.A."/>
            <person name="Newbold C.J."/>
        </authorList>
    </citation>
    <scope>NUCLEOTIDE SEQUENCE [LARGE SCALE GENOMIC DNA]</scope>
    <source>
        <strain evidence="9 10">5S</strain>
    </source>
</reference>